<feature type="compositionally biased region" description="Polar residues" evidence="1">
    <location>
        <begin position="420"/>
        <end position="447"/>
    </location>
</feature>
<dbReference type="AlphaFoldDB" id="A0A8E2JE16"/>
<keyword evidence="3" id="KW-1185">Reference proteome</keyword>
<feature type="region of interest" description="Disordered" evidence="1">
    <location>
        <begin position="1"/>
        <end position="25"/>
    </location>
</feature>
<evidence type="ECO:0000313" key="2">
    <source>
        <dbReference type="EMBL" id="OCK79008.1"/>
    </source>
</evidence>
<organism evidence="2 3">
    <name type="scientific">Lepidopterella palustris CBS 459.81</name>
    <dbReference type="NCBI Taxonomy" id="1314670"/>
    <lineage>
        <taxon>Eukaryota</taxon>
        <taxon>Fungi</taxon>
        <taxon>Dikarya</taxon>
        <taxon>Ascomycota</taxon>
        <taxon>Pezizomycotina</taxon>
        <taxon>Dothideomycetes</taxon>
        <taxon>Pleosporomycetidae</taxon>
        <taxon>Mytilinidiales</taxon>
        <taxon>Argynnaceae</taxon>
        <taxon>Lepidopterella</taxon>
    </lineage>
</organism>
<feature type="region of interest" description="Disordered" evidence="1">
    <location>
        <begin position="386"/>
        <end position="447"/>
    </location>
</feature>
<sequence>MPAPLAKGPHVRPSSPHSHKDFPRRPNLPFQTGLIIAASVLVAAGIAIYESPQVRLWVDQSRRKIAVALHSLGDEIQPRQSSSSSSDNGLREEEARGRRREDIIRRNRAELIRKAREEGIAVDLDELARINREGAELEMGEFNNRNTRNHTKSFDNLVGSDGMLRDNHPLIKTEDETTTATTVTAMDSSVMDGDGGLRRRGQTSQGFDRGVVLANPFSDEAHVLFDHDLIRPEEHEIPTTSTATITLESRDSLATQEGDHQRSEASQNQLIDLSTEDPPINIPQHQELPQTASIHSVASSWHADENPIIQDQDEASQSFHSFTTSSSLSTLSNLPRSNPHIFANTDEEADEVMSTGTATPTEDGFSTAASMVGSHADDIAVLSMTHDDDPRSETFSEGGFTEAGFSEAGFSELGEGDRTGAQTPNSWTDVGSESGSEYGTAHASHQQ</sequence>
<dbReference type="OrthoDB" id="3926760at2759"/>
<proteinExistence type="predicted"/>
<protein>
    <submittedName>
        <fullName evidence="2">Uncharacterized protein</fullName>
    </submittedName>
</protein>
<dbReference type="EMBL" id="KV745028">
    <property type="protein sequence ID" value="OCK79008.1"/>
    <property type="molecule type" value="Genomic_DNA"/>
</dbReference>
<gene>
    <name evidence="2" type="ORF">K432DRAFT_383435</name>
</gene>
<feature type="region of interest" description="Disordered" evidence="1">
    <location>
        <begin position="75"/>
        <end position="97"/>
    </location>
</feature>
<reference evidence="2 3" key="1">
    <citation type="journal article" date="2016" name="Nat. Commun.">
        <title>Ectomycorrhizal ecology is imprinted in the genome of the dominant symbiotic fungus Cenococcum geophilum.</title>
        <authorList>
            <consortium name="DOE Joint Genome Institute"/>
            <person name="Peter M."/>
            <person name="Kohler A."/>
            <person name="Ohm R.A."/>
            <person name="Kuo A."/>
            <person name="Krutzmann J."/>
            <person name="Morin E."/>
            <person name="Arend M."/>
            <person name="Barry K.W."/>
            <person name="Binder M."/>
            <person name="Choi C."/>
            <person name="Clum A."/>
            <person name="Copeland A."/>
            <person name="Grisel N."/>
            <person name="Haridas S."/>
            <person name="Kipfer T."/>
            <person name="LaButti K."/>
            <person name="Lindquist E."/>
            <person name="Lipzen A."/>
            <person name="Maire R."/>
            <person name="Meier B."/>
            <person name="Mihaltcheva S."/>
            <person name="Molinier V."/>
            <person name="Murat C."/>
            <person name="Poggeler S."/>
            <person name="Quandt C.A."/>
            <person name="Sperisen C."/>
            <person name="Tritt A."/>
            <person name="Tisserant E."/>
            <person name="Crous P.W."/>
            <person name="Henrissat B."/>
            <person name="Nehls U."/>
            <person name="Egli S."/>
            <person name="Spatafora J.W."/>
            <person name="Grigoriev I.V."/>
            <person name="Martin F.M."/>
        </authorList>
    </citation>
    <scope>NUCLEOTIDE SEQUENCE [LARGE SCALE GENOMIC DNA]</scope>
    <source>
        <strain evidence="2 3">CBS 459.81</strain>
    </source>
</reference>
<dbReference type="Proteomes" id="UP000250266">
    <property type="component" value="Unassembled WGS sequence"/>
</dbReference>
<evidence type="ECO:0000313" key="3">
    <source>
        <dbReference type="Proteomes" id="UP000250266"/>
    </source>
</evidence>
<accession>A0A8E2JE16</accession>
<evidence type="ECO:0000256" key="1">
    <source>
        <dbReference type="SAM" id="MobiDB-lite"/>
    </source>
</evidence>
<name>A0A8E2JE16_9PEZI</name>